<dbReference type="FunFam" id="3.40.50.12780:FF:000013">
    <property type="entry name" value="Long-chain-fatty-acid--AMP ligase FadD32"/>
    <property type="match status" value="1"/>
</dbReference>
<dbReference type="InterPro" id="IPR002123">
    <property type="entry name" value="Plipid/glycerol_acylTrfase"/>
</dbReference>
<keyword evidence="3" id="KW-1133">Transmembrane helix</keyword>
<evidence type="ECO:0000256" key="3">
    <source>
        <dbReference type="SAM" id="Phobius"/>
    </source>
</evidence>
<dbReference type="Gene3D" id="3.40.50.12780">
    <property type="entry name" value="N-terminal domain of ligase-like"/>
    <property type="match status" value="1"/>
</dbReference>
<dbReference type="SMART" id="SM00563">
    <property type="entry name" value="PlsC"/>
    <property type="match status" value="1"/>
</dbReference>
<dbReference type="EMBL" id="BGOW01000010">
    <property type="protein sequence ID" value="GBL45397.1"/>
    <property type="molecule type" value="Genomic_DNA"/>
</dbReference>
<dbReference type="Pfam" id="PF00550">
    <property type="entry name" value="PP-binding"/>
    <property type="match status" value="1"/>
</dbReference>
<keyword evidence="3" id="KW-0472">Membrane</keyword>
<protein>
    <submittedName>
        <fullName evidence="5">1-acyl-sn-glycerol-3-phosphate acyltransferase</fullName>
    </submittedName>
</protein>
<evidence type="ECO:0000256" key="2">
    <source>
        <dbReference type="ARBA" id="ARBA00022598"/>
    </source>
</evidence>
<dbReference type="PANTHER" id="PTHR22754">
    <property type="entry name" value="DISCO-INTERACTING PROTEIN 2 DIP2 -RELATED"/>
    <property type="match status" value="1"/>
</dbReference>
<evidence type="ECO:0000259" key="4">
    <source>
        <dbReference type="PROSITE" id="PS50075"/>
    </source>
</evidence>
<dbReference type="Proteomes" id="UP000286806">
    <property type="component" value="Unassembled WGS sequence"/>
</dbReference>
<keyword evidence="6" id="KW-1185">Reference proteome</keyword>
<reference evidence="5 6" key="1">
    <citation type="journal article" date="2019" name="Front. Microbiol.">
        <title>Genomes of Neutrophilic Sulfur-Oxidizing Chemolithoautotrophs Representing 9 Proteobacterial Species From 8 Genera.</title>
        <authorList>
            <person name="Watanabe T."/>
            <person name="Kojima H."/>
            <person name="Umezawa K."/>
            <person name="Hori C."/>
            <person name="Takasuka T.E."/>
            <person name="Kato Y."/>
            <person name="Fukui M."/>
        </authorList>
    </citation>
    <scope>NUCLEOTIDE SEQUENCE [LARGE SCALE GENOMIC DNA]</scope>
    <source>
        <strain evidence="5 6">TTN</strain>
    </source>
</reference>
<evidence type="ECO:0000313" key="6">
    <source>
        <dbReference type="Proteomes" id="UP000286806"/>
    </source>
</evidence>
<name>A0A401JCT1_9PROT</name>
<keyword evidence="3" id="KW-0812">Transmembrane</keyword>
<dbReference type="GO" id="GO:0005886">
    <property type="term" value="C:plasma membrane"/>
    <property type="evidence" value="ECO:0007669"/>
    <property type="project" value="TreeGrafter"/>
</dbReference>
<dbReference type="CDD" id="cd07989">
    <property type="entry name" value="LPLAT_AGPAT-like"/>
    <property type="match status" value="1"/>
</dbReference>
<dbReference type="InterPro" id="IPR020845">
    <property type="entry name" value="AMP-binding_CS"/>
</dbReference>
<keyword evidence="5" id="KW-0808">Transferase</keyword>
<dbReference type="InterPro" id="IPR042099">
    <property type="entry name" value="ANL_N_sf"/>
</dbReference>
<dbReference type="CDD" id="cd05931">
    <property type="entry name" value="FAAL"/>
    <property type="match status" value="1"/>
</dbReference>
<feature type="transmembrane region" description="Helical" evidence="3">
    <location>
        <begin position="731"/>
        <end position="755"/>
    </location>
</feature>
<dbReference type="InterPro" id="IPR000873">
    <property type="entry name" value="AMP-dep_synth/lig_dom"/>
</dbReference>
<dbReference type="Gene3D" id="1.10.1200.10">
    <property type="entry name" value="ACP-like"/>
    <property type="match status" value="1"/>
</dbReference>
<dbReference type="Pfam" id="PF00501">
    <property type="entry name" value="AMP-binding"/>
    <property type="match status" value="1"/>
</dbReference>
<dbReference type="AlphaFoldDB" id="A0A401JCT1"/>
<comment type="similarity">
    <text evidence="1">Belongs to the ATP-dependent AMP-binding enzyme family.</text>
</comment>
<dbReference type="InterPro" id="IPR045851">
    <property type="entry name" value="AMP-bd_C_sf"/>
</dbReference>
<dbReference type="PANTHER" id="PTHR22754:SF32">
    <property type="entry name" value="DISCO-INTERACTING PROTEIN 2"/>
    <property type="match status" value="1"/>
</dbReference>
<dbReference type="GO" id="GO:0071766">
    <property type="term" value="P:Actinobacterium-type cell wall biogenesis"/>
    <property type="evidence" value="ECO:0007669"/>
    <property type="project" value="UniProtKB-ARBA"/>
</dbReference>
<organism evidence="5 6">
    <name type="scientific">Sulfuriferula multivorans</name>
    <dbReference type="NCBI Taxonomy" id="1559896"/>
    <lineage>
        <taxon>Bacteria</taxon>
        <taxon>Pseudomonadati</taxon>
        <taxon>Pseudomonadota</taxon>
        <taxon>Betaproteobacteria</taxon>
        <taxon>Nitrosomonadales</taxon>
        <taxon>Sulfuricellaceae</taxon>
        <taxon>Sulfuriferula</taxon>
    </lineage>
</organism>
<accession>A0A401JCT1</accession>
<gene>
    <name evidence="5" type="ORF">SFMTTN_1204</name>
</gene>
<dbReference type="GO" id="GO:0016746">
    <property type="term" value="F:acyltransferase activity"/>
    <property type="evidence" value="ECO:0007669"/>
    <property type="project" value="UniProtKB-KW"/>
</dbReference>
<dbReference type="PROSITE" id="PS50075">
    <property type="entry name" value="CARRIER"/>
    <property type="match status" value="1"/>
</dbReference>
<dbReference type="PROSITE" id="PS00455">
    <property type="entry name" value="AMP_BINDING"/>
    <property type="match status" value="1"/>
</dbReference>
<dbReference type="GO" id="GO:0070566">
    <property type="term" value="F:adenylyltransferase activity"/>
    <property type="evidence" value="ECO:0007669"/>
    <property type="project" value="TreeGrafter"/>
</dbReference>
<sequence>MAAGCGTMRYKTGMMEADMTISNHAETPQLLDIVRGLAHELRPGANGIDRLGLDHALERDFGLDSLARVELLARIERELGVRLGEAAFAEAETPRDLLRQMAGAAASGAPAPAEIPATAAVGVEPAPQTAATLIEMLDWHVAMHGERTHITLYVEDERSEDISYRMLQAEAQALAAGLLAHGLGEGGRVASGSGAGDRVAIMLPTGRGFFAAFYGALYAGCVPVPLYPPARPAQIEDHMRRIAGIVANAEAAMFVTDDRAKLLGHLLRAQCASLRAVATVADLSLPGAVPPLPRVDAQDIALLQYTSGSTGNPKGVVLTHANLLANLRAMERASGVTAADIFVSWLPLYHDMGLIGACMGSLSAGFRLVLMSPLAFLGRPGRWLWAIHQHRATVSAAPNFAYELCANRLDDRDLDGLDLSCWRLAYNGAEPVSPETIAHFAARFARFGFRPDAMTPVYGLAESSVGLAFPPPGRGPLIDRVDRGALSTAGIARAALMDDAHALRIVSCGLPLPGHDIRIVDGDGGELPERTQGRVQFRGPSATGGYFHNHEATARLFDGPWLNSGDLGYLAAGELYLTGREKDIIIRGGHNIHPQELEEAVSQVRGVRRGGVAVFPATDANQGTERLVVLAETRAPVASEERSRILAEINRLAVDLIGMPADDIVLAPPRTVLKTSSGKIRRAACRERYERGELISAQRAPWRQLVRLAWAGAVAQTGRLLRRGAESAWSAWAWMVFVAIVPLAWLLIVLAPTLALRRRSARASARLALALTGLTPRVQGLHYLAGRGPVIVVANHASYLDALILTAVLPARFAYVSKQELLRKPAAGIPLRRLGSAFVERFDSVRSVEDARGLEERARAGESLVFFPEGTFQIQPGLLPFRLGAFVVAARAGTPVVPVTLTGTRTLLRGEALRPHYSALQVQVGAPLSAAGSDWQAALQLRDSARRRILAQLEEADAAA</sequence>
<dbReference type="SUPFAM" id="SSF69593">
    <property type="entry name" value="Glycerol-3-phosphate (1)-acyltransferase"/>
    <property type="match status" value="1"/>
</dbReference>
<keyword evidence="5" id="KW-0012">Acyltransferase</keyword>
<comment type="caution">
    <text evidence="5">The sequence shown here is derived from an EMBL/GenBank/DDBJ whole genome shotgun (WGS) entry which is preliminary data.</text>
</comment>
<dbReference type="GO" id="GO:0006633">
    <property type="term" value="P:fatty acid biosynthetic process"/>
    <property type="evidence" value="ECO:0007669"/>
    <property type="project" value="TreeGrafter"/>
</dbReference>
<evidence type="ECO:0000313" key="5">
    <source>
        <dbReference type="EMBL" id="GBL45397.1"/>
    </source>
</evidence>
<dbReference type="SUPFAM" id="SSF47336">
    <property type="entry name" value="ACP-like"/>
    <property type="match status" value="1"/>
</dbReference>
<keyword evidence="2" id="KW-0436">Ligase</keyword>
<dbReference type="Pfam" id="PF01553">
    <property type="entry name" value="Acyltransferase"/>
    <property type="match status" value="1"/>
</dbReference>
<dbReference type="InterPro" id="IPR040097">
    <property type="entry name" value="FAAL/FAAC"/>
</dbReference>
<dbReference type="InterPro" id="IPR036736">
    <property type="entry name" value="ACP-like_sf"/>
</dbReference>
<dbReference type="InterPro" id="IPR009081">
    <property type="entry name" value="PP-bd_ACP"/>
</dbReference>
<dbReference type="SUPFAM" id="SSF56801">
    <property type="entry name" value="Acetyl-CoA synthetase-like"/>
    <property type="match status" value="1"/>
</dbReference>
<proteinExistence type="inferred from homology"/>
<evidence type="ECO:0000256" key="1">
    <source>
        <dbReference type="ARBA" id="ARBA00006432"/>
    </source>
</evidence>
<feature type="domain" description="Carrier" evidence="4">
    <location>
        <begin position="25"/>
        <end position="105"/>
    </location>
</feature>
<dbReference type="Gene3D" id="3.30.300.30">
    <property type="match status" value="1"/>
</dbReference>
<dbReference type="GO" id="GO:0016874">
    <property type="term" value="F:ligase activity"/>
    <property type="evidence" value="ECO:0007669"/>
    <property type="project" value="UniProtKB-KW"/>
</dbReference>